<name>A0A8X8WER3_SALSN</name>
<dbReference type="AlphaFoldDB" id="A0A8X8WER3"/>
<dbReference type="GO" id="GO:0005634">
    <property type="term" value="C:nucleus"/>
    <property type="evidence" value="ECO:0007669"/>
    <property type="project" value="UniProtKB-SubCell"/>
</dbReference>
<sequence length="137" mass="15267">MVDAVMVTKKLSFDETELRLGLPNAGDKKRGFDETVDLKLNLNIPSDQTDFQGNNVNHDAKTNSPKPPGKSQVVGWPPVRSYWKNVMAVQKRSEVGESGGALVKEVLYLKECQSSVPNNQYREAKPAKEFPFSFDPV</sequence>
<keyword evidence="1" id="KW-0927">Auxin signaling pathway</keyword>
<keyword evidence="1" id="KW-0804">Transcription</keyword>
<evidence type="ECO:0000313" key="4">
    <source>
        <dbReference type="EMBL" id="KAG6392973.1"/>
    </source>
</evidence>
<comment type="subcellular location">
    <subcellularLocation>
        <location evidence="1">Nucleus</location>
    </subcellularLocation>
</comment>
<evidence type="ECO:0000256" key="2">
    <source>
        <dbReference type="SAM" id="MobiDB-lite"/>
    </source>
</evidence>
<accession>A0A8X8WER3</accession>
<organism evidence="4">
    <name type="scientific">Salvia splendens</name>
    <name type="common">Scarlet sage</name>
    <dbReference type="NCBI Taxonomy" id="180675"/>
    <lineage>
        <taxon>Eukaryota</taxon>
        <taxon>Viridiplantae</taxon>
        <taxon>Streptophyta</taxon>
        <taxon>Embryophyta</taxon>
        <taxon>Tracheophyta</taxon>
        <taxon>Spermatophyta</taxon>
        <taxon>Magnoliopsida</taxon>
        <taxon>eudicotyledons</taxon>
        <taxon>Gunneridae</taxon>
        <taxon>Pentapetalae</taxon>
        <taxon>asterids</taxon>
        <taxon>lamiids</taxon>
        <taxon>Lamiales</taxon>
        <taxon>Lamiaceae</taxon>
        <taxon>Nepetoideae</taxon>
        <taxon>Mentheae</taxon>
        <taxon>Salviinae</taxon>
        <taxon>Salvia</taxon>
        <taxon>Salvia subgen. Calosphace</taxon>
        <taxon>core Calosphace</taxon>
    </lineage>
</organism>
<dbReference type="OrthoDB" id="642974at2759"/>
<gene>
    <name evidence="4" type="ORF">SASPL_147203</name>
</gene>
<proteinExistence type="inferred from homology"/>
<comment type="subunit">
    <text evidence="1">Homodimers and heterodimers.</text>
</comment>
<dbReference type="Proteomes" id="UP000298416">
    <property type="component" value="Unassembled WGS sequence"/>
</dbReference>
<reference evidence="4" key="1">
    <citation type="submission" date="2018-01" db="EMBL/GenBank/DDBJ databases">
        <authorList>
            <person name="Mao J.F."/>
        </authorList>
    </citation>
    <scope>NUCLEOTIDE SEQUENCE</scope>
    <source>
        <strain evidence="4">Huo1</strain>
        <tissue evidence="4">Leaf</tissue>
    </source>
</reference>
<comment type="caution">
    <text evidence="4">The sequence shown here is derived from an EMBL/GenBank/DDBJ whole genome shotgun (WGS) entry which is preliminary data.</text>
</comment>
<dbReference type="EMBL" id="PNBA02000018">
    <property type="protein sequence ID" value="KAG6392973.1"/>
    <property type="molecule type" value="Genomic_DNA"/>
</dbReference>
<keyword evidence="1" id="KW-0678">Repressor</keyword>
<evidence type="ECO:0000256" key="1">
    <source>
        <dbReference type="RuleBase" id="RU004549"/>
    </source>
</evidence>
<keyword evidence="1" id="KW-0805">Transcription regulation</keyword>
<evidence type="ECO:0000313" key="5">
    <source>
        <dbReference type="Proteomes" id="UP000298416"/>
    </source>
</evidence>
<keyword evidence="5" id="KW-1185">Reference proteome</keyword>
<feature type="compositionally biased region" description="Polar residues" evidence="2">
    <location>
        <begin position="47"/>
        <end position="57"/>
    </location>
</feature>
<comment type="function">
    <text evidence="1">Aux/IAA proteins are short-lived transcriptional factors that function as repressors of early auxin response genes at low auxin concentrations.</text>
</comment>
<dbReference type="Pfam" id="PF02309">
    <property type="entry name" value="AUX_IAA"/>
    <property type="match status" value="1"/>
</dbReference>
<protein>
    <recommendedName>
        <fullName evidence="1">Auxin-responsive protein</fullName>
    </recommendedName>
</protein>
<feature type="region of interest" description="Disordered" evidence="2">
    <location>
        <begin position="47"/>
        <end position="76"/>
    </location>
</feature>
<dbReference type="InterPro" id="IPR033389">
    <property type="entry name" value="AUX/IAA_dom"/>
</dbReference>
<evidence type="ECO:0000259" key="3">
    <source>
        <dbReference type="Pfam" id="PF02309"/>
    </source>
</evidence>
<feature type="domain" description="AUX/IAA" evidence="3">
    <location>
        <begin position="16"/>
        <end position="97"/>
    </location>
</feature>
<reference evidence="4" key="2">
    <citation type="submission" date="2020-08" db="EMBL/GenBank/DDBJ databases">
        <title>Plant Genome Project.</title>
        <authorList>
            <person name="Zhang R.-G."/>
        </authorList>
    </citation>
    <scope>NUCLEOTIDE SEQUENCE</scope>
    <source>
        <strain evidence="4">Huo1</strain>
        <tissue evidence="4">Leaf</tissue>
    </source>
</reference>
<dbReference type="GO" id="GO:0009734">
    <property type="term" value="P:auxin-activated signaling pathway"/>
    <property type="evidence" value="ECO:0007669"/>
    <property type="project" value="UniProtKB-UniRule"/>
</dbReference>
<comment type="similarity">
    <text evidence="1">Belongs to the Aux/IAA family.</text>
</comment>
<keyword evidence="1" id="KW-0539">Nucleus</keyword>